<dbReference type="Pfam" id="PF02739">
    <property type="entry name" value="5_3_exonuc_N"/>
    <property type="match status" value="1"/>
</dbReference>
<accession>A0ABU9MX08</accession>
<dbReference type="InterPro" id="IPR020045">
    <property type="entry name" value="DNA_polI_H3TH"/>
</dbReference>
<dbReference type="SMART" id="SM00279">
    <property type="entry name" value="HhH2"/>
    <property type="match status" value="1"/>
</dbReference>
<feature type="domain" description="5'-3' exonuclease" evidence="4">
    <location>
        <begin position="1"/>
        <end position="254"/>
    </location>
</feature>
<dbReference type="SUPFAM" id="SSF88723">
    <property type="entry name" value="PIN domain-like"/>
    <property type="match status" value="1"/>
</dbReference>
<dbReference type="InterPro" id="IPR036279">
    <property type="entry name" value="5-3_exonuclease_C_sf"/>
</dbReference>
<dbReference type="Pfam" id="PF01367">
    <property type="entry name" value="5_3_exonuc"/>
    <property type="match status" value="1"/>
</dbReference>
<dbReference type="RefSeq" id="WP_342678766.1">
    <property type="nucleotide sequence ID" value="NZ_JBCGCU010000010.1"/>
</dbReference>
<keyword evidence="1" id="KW-0540">Nuclease</keyword>
<keyword evidence="6" id="KW-1185">Reference proteome</keyword>
<dbReference type="Gene3D" id="3.40.50.1010">
    <property type="entry name" value="5'-nuclease"/>
    <property type="match status" value="1"/>
</dbReference>
<dbReference type="PANTHER" id="PTHR42646">
    <property type="entry name" value="FLAP ENDONUCLEASE XNI"/>
    <property type="match status" value="1"/>
</dbReference>
<proteinExistence type="predicted"/>
<dbReference type="Proteomes" id="UP001447008">
    <property type="component" value="Unassembled WGS sequence"/>
</dbReference>
<evidence type="ECO:0000256" key="2">
    <source>
        <dbReference type="ARBA" id="ARBA00022801"/>
    </source>
</evidence>
<dbReference type="InterPro" id="IPR020046">
    <property type="entry name" value="5-3_exonucl_a-hlix_arch_N"/>
</dbReference>
<dbReference type="CDD" id="cd09898">
    <property type="entry name" value="H3TH_53EXO"/>
    <property type="match status" value="1"/>
</dbReference>
<evidence type="ECO:0000256" key="1">
    <source>
        <dbReference type="ARBA" id="ARBA00022722"/>
    </source>
</evidence>
<protein>
    <submittedName>
        <fullName evidence="5">5'-3' exonuclease H3TH domain-containing protein</fullName>
    </submittedName>
</protein>
<dbReference type="SUPFAM" id="SSF47807">
    <property type="entry name" value="5' to 3' exonuclease, C-terminal subdomain"/>
    <property type="match status" value="1"/>
</dbReference>
<dbReference type="PANTHER" id="PTHR42646:SF2">
    <property type="entry name" value="5'-3' EXONUCLEASE FAMILY PROTEIN"/>
    <property type="match status" value="1"/>
</dbReference>
<evidence type="ECO:0000313" key="6">
    <source>
        <dbReference type="Proteomes" id="UP001447008"/>
    </source>
</evidence>
<gene>
    <name evidence="5" type="ORF">WCN91_10360</name>
</gene>
<reference evidence="5 6" key="1">
    <citation type="submission" date="2024-03" db="EMBL/GenBank/DDBJ databases">
        <title>Pseudoalteromonas qingdaonensis sp. nov., isolated from the intestines of marine benthic organisms.</title>
        <authorList>
            <person name="Lin X."/>
            <person name="Fang S."/>
            <person name="Hu X."/>
        </authorList>
    </citation>
    <scope>NUCLEOTIDE SEQUENCE [LARGE SCALE GENOMIC DNA]</scope>
    <source>
        <strain evidence="5 6">YIC-827</strain>
    </source>
</reference>
<keyword evidence="2" id="KW-0378">Hydrolase</keyword>
<organism evidence="5 6">
    <name type="scientific">Pseudoalteromonas qingdaonensis</name>
    <dbReference type="NCBI Taxonomy" id="3131913"/>
    <lineage>
        <taxon>Bacteria</taxon>
        <taxon>Pseudomonadati</taxon>
        <taxon>Pseudomonadota</taxon>
        <taxon>Gammaproteobacteria</taxon>
        <taxon>Alteromonadales</taxon>
        <taxon>Pseudoalteromonadaceae</taxon>
        <taxon>Pseudoalteromonas</taxon>
    </lineage>
</organism>
<dbReference type="GO" id="GO:0004527">
    <property type="term" value="F:exonuclease activity"/>
    <property type="evidence" value="ECO:0007669"/>
    <property type="project" value="UniProtKB-KW"/>
</dbReference>
<name>A0ABU9MX08_9GAMM</name>
<dbReference type="InterPro" id="IPR002421">
    <property type="entry name" value="5-3_exonuclease"/>
</dbReference>
<evidence type="ECO:0000313" key="5">
    <source>
        <dbReference type="EMBL" id="MEM0515807.1"/>
    </source>
</evidence>
<dbReference type="InterPro" id="IPR038969">
    <property type="entry name" value="FEN"/>
</dbReference>
<dbReference type="CDD" id="cd09859">
    <property type="entry name" value="PIN_53EXO"/>
    <property type="match status" value="1"/>
</dbReference>
<dbReference type="EMBL" id="JBCGCU010000010">
    <property type="protein sequence ID" value="MEM0515807.1"/>
    <property type="molecule type" value="Genomic_DNA"/>
</dbReference>
<evidence type="ECO:0000259" key="4">
    <source>
        <dbReference type="SMART" id="SM00475"/>
    </source>
</evidence>
<dbReference type="InterPro" id="IPR008918">
    <property type="entry name" value="HhH2"/>
</dbReference>
<dbReference type="InterPro" id="IPR029060">
    <property type="entry name" value="PIN-like_dom_sf"/>
</dbReference>
<evidence type="ECO:0000256" key="3">
    <source>
        <dbReference type="ARBA" id="ARBA00023125"/>
    </source>
</evidence>
<dbReference type="SMART" id="SM00475">
    <property type="entry name" value="53EXOc"/>
    <property type="match status" value="1"/>
</dbReference>
<comment type="caution">
    <text evidence="5">The sequence shown here is derived from an EMBL/GenBank/DDBJ whole genome shotgun (WGS) entry which is preliminary data.</text>
</comment>
<keyword evidence="3" id="KW-0238">DNA-binding</keyword>
<sequence length="267" mass="29417">MQLLLIDALNLIRRIYAVCESQYGAQSEQAIEQAITRVERALGKLKAQHKPQYALAAFDGDSSWRYEFFSAYKASRKPMPEALSKQLPRFINAINAQQIAVVRAVNEEADDVLATLAAKANKQGIKVVIVSTDKGYLPLIEQGVMVFDYFTQAERNAAEVQQKYGIDAARLWQYFALVGDKTNDIPGVSGIGAKSAQALLSQYPSVADALNTEPDGKVQQLLARHLPDYVRALALVSLRTDIDLGISLKQLRLSADAPQITLHTSQI</sequence>
<dbReference type="Gene3D" id="1.10.150.20">
    <property type="entry name" value="5' to 3' exonuclease, C-terminal subdomain"/>
    <property type="match status" value="1"/>
</dbReference>
<keyword evidence="5" id="KW-0269">Exonuclease</keyword>